<protein>
    <recommendedName>
        <fullName evidence="3">Pectinesterase inhibitor domain-containing protein</fullName>
    </recommendedName>
</protein>
<dbReference type="SUPFAM" id="SSF101148">
    <property type="entry name" value="Plant invertase/pectin methylesterase inhibitor"/>
    <property type="match status" value="1"/>
</dbReference>
<dbReference type="PANTHER" id="PTHR31080">
    <property type="entry name" value="PECTINESTERASE INHIBITOR-LIKE"/>
    <property type="match status" value="1"/>
</dbReference>
<accession>A0A022RU62</accession>
<evidence type="ECO:0000256" key="2">
    <source>
        <dbReference type="SAM" id="SignalP"/>
    </source>
</evidence>
<dbReference type="STRING" id="4155.A0A022RU62"/>
<dbReference type="PANTHER" id="PTHR31080:SF15">
    <property type="entry name" value="INVERTASE"/>
    <property type="match status" value="1"/>
</dbReference>
<dbReference type="InterPro" id="IPR006501">
    <property type="entry name" value="Pectinesterase_inhib_dom"/>
</dbReference>
<evidence type="ECO:0000259" key="3">
    <source>
        <dbReference type="SMART" id="SM00856"/>
    </source>
</evidence>
<dbReference type="Gene3D" id="1.20.140.40">
    <property type="entry name" value="Invertase/pectin methylesterase inhibitor family protein"/>
    <property type="match status" value="1"/>
</dbReference>
<dbReference type="AlphaFoldDB" id="A0A022RU62"/>
<dbReference type="EMBL" id="KI630248">
    <property type="protein sequence ID" value="EYU43526.1"/>
    <property type="molecule type" value="Genomic_DNA"/>
</dbReference>
<sequence length="204" mass="21753">MAAQIISSCTKHFLIILTVFLTLTSLARHTSAASKKVSLSASRAFIKKSCNTTTYPSLCIKTLTPYAPSVGTSRFKLCNAALSAAIKAAGNCSAAVSKLSSTQKGIARPEARAIKECISDLKDAVYELKQTVAAMGRLGKGADRDFQWANAKTYASAAITDAETCVDGFLGRKVNPVVRKKIRSCVVGVEKLISNALSLINRLY</sequence>
<dbReference type="PhylomeDB" id="A0A022RU62"/>
<dbReference type="OrthoDB" id="1430376at2759"/>
<keyword evidence="1 2" id="KW-0732">Signal</keyword>
<organism evidence="4 5">
    <name type="scientific">Erythranthe guttata</name>
    <name type="common">Yellow monkey flower</name>
    <name type="synonym">Mimulus guttatus</name>
    <dbReference type="NCBI Taxonomy" id="4155"/>
    <lineage>
        <taxon>Eukaryota</taxon>
        <taxon>Viridiplantae</taxon>
        <taxon>Streptophyta</taxon>
        <taxon>Embryophyta</taxon>
        <taxon>Tracheophyta</taxon>
        <taxon>Spermatophyta</taxon>
        <taxon>Magnoliopsida</taxon>
        <taxon>eudicotyledons</taxon>
        <taxon>Gunneridae</taxon>
        <taxon>Pentapetalae</taxon>
        <taxon>asterids</taxon>
        <taxon>lamiids</taxon>
        <taxon>Lamiales</taxon>
        <taxon>Phrymaceae</taxon>
        <taxon>Erythranthe</taxon>
    </lineage>
</organism>
<evidence type="ECO:0000256" key="1">
    <source>
        <dbReference type="ARBA" id="ARBA00022729"/>
    </source>
</evidence>
<proteinExistence type="predicted"/>
<feature type="chain" id="PRO_5001505337" description="Pectinesterase inhibitor domain-containing protein" evidence="2">
    <location>
        <begin position="33"/>
        <end position="204"/>
    </location>
</feature>
<feature type="signal peptide" evidence="2">
    <location>
        <begin position="1"/>
        <end position="32"/>
    </location>
</feature>
<dbReference type="GO" id="GO:0009827">
    <property type="term" value="P:plant-type cell wall modification"/>
    <property type="evidence" value="ECO:0000318"/>
    <property type="project" value="GO_Central"/>
</dbReference>
<dbReference type="InterPro" id="IPR035513">
    <property type="entry name" value="Invertase/methylesterase_inhib"/>
</dbReference>
<name>A0A022RU62_ERYGU</name>
<dbReference type="SMART" id="SM00856">
    <property type="entry name" value="PMEI"/>
    <property type="match status" value="1"/>
</dbReference>
<dbReference type="eggNOG" id="KOG0017">
    <property type="taxonomic scope" value="Eukaryota"/>
</dbReference>
<feature type="domain" description="Pectinesterase inhibitor" evidence="3">
    <location>
        <begin position="41"/>
        <end position="199"/>
    </location>
</feature>
<dbReference type="Pfam" id="PF04043">
    <property type="entry name" value="PMEI"/>
    <property type="match status" value="1"/>
</dbReference>
<dbReference type="OMA" id="SCMANIT"/>
<dbReference type="NCBIfam" id="TIGR01614">
    <property type="entry name" value="PME_inhib"/>
    <property type="match status" value="1"/>
</dbReference>
<dbReference type="Proteomes" id="UP000030748">
    <property type="component" value="Unassembled WGS sequence"/>
</dbReference>
<dbReference type="KEGG" id="egt:105951052"/>
<reference evidence="4 5" key="1">
    <citation type="journal article" date="2013" name="Proc. Natl. Acad. Sci. U.S.A.">
        <title>Fine-scale variation in meiotic recombination in Mimulus inferred from population shotgun sequencing.</title>
        <authorList>
            <person name="Hellsten U."/>
            <person name="Wright K.M."/>
            <person name="Jenkins J."/>
            <person name="Shu S."/>
            <person name="Yuan Y."/>
            <person name="Wessler S.R."/>
            <person name="Schmutz J."/>
            <person name="Willis J.H."/>
            <person name="Rokhsar D.S."/>
        </authorList>
    </citation>
    <scope>NUCLEOTIDE SEQUENCE [LARGE SCALE GENOMIC DNA]</scope>
    <source>
        <strain evidence="5">cv. DUN x IM62</strain>
    </source>
</reference>
<dbReference type="GO" id="GO:0009505">
    <property type="term" value="C:plant-type cell wall"/>
    <property type="evidence" value="ECO:0000318"/>
    <property type="project" value="GO_Central"/>
</dbReference>
<dbReference type="CDD" id="cd15798">
    <property type="entry name" value="PMEI-like_3"/>
    <property type="match status" value="1"/>
</dbReference>
<gene>
    <name evidence="4" type="ORF">MIMGU_mgv1a013990mg</name>
</gene>
<evidence type="ECO:0000313" key="5">
    <source>
        <dbReference type="Proteomes" id="UP000030748"/>
    </source>
</evidence>
<dbReference type="GO" id="GO:0004857">
    <property type="term" value="F:enzyme inhibitor activity"/>
    <property type="evidence" value="ECO:0000318"/>
    <property type="project" value="GO_Central"/>
</dbReference>
<dbReference type="InterPro" id="IPR051955">
    <property type="entry name" value="PME_Inhibitor"/>
</dbReference>
<evidence type="ECO:0000313" key="4">
    <source>
        <dbReference type="EMBL" id="EYU43526.1"/>
    </source>
</evidence>
<keyword evidence="5" id="KW-1185">Reference proteome</keyword>